<keyword evidence="2 8" id="KW-0812">Transmembrane</keyword>
<keyword evidence="4 7" id="KW-0106">Calcium</keyword>
<evidence type="ECO:0000256" key="4">
    <source>
        <dbReference type="ARBA" id="ARBA00022837"/>
    </source>
</evidence>
<reference evidence="10 11" key="1">
    <citation type="submission" date="2024-11" db="EMBL/GenBank/DDBJ databases">
        <title>Adaptive evolution of stress response genes in parasites aligns with host niche diversity.</title>
        <authorList>
            <person name="Hahn C."/>
            <person name="Resl P."/>
        </authorList>
    </citation>
    <scope>NUCLEOTIDE SEQUENCE [LARGE SCALE GENOMIC DNA]</scope>
    <source>
        <strain evidence="10">EGGRZ-B1_66</strain>
        <tissue evidence="10">Body</tissue>
    </source>
</reference>
<evidence type="ECO:0000256" key="5">
    <source>
        <dbReference type="ARBA" id="ARBA00022989"/>
    </source>
</evidence>
<evidence type="ECO:0000313" key="11">
    <source>
        <dbReference type="Proteomes" id="UP001626550"/>
    </source>
</evidence>
<comment type="caution">
    <text evidence="10">The sequence shown here is derived from an EMBL/GenBank/DDBJ whole genome shotgun (WGS) entry which is preliminary data.</text>
</comment>
<dbReference type="PANTHER" id="PTHR24027">
    <property type="entry name" value="CADHERIN-23"/>
    <property type="match status" value="1"/>
</dbReference>
<dbReference type="CDD" id="cd11304">
    <property type="entry name" value="Cadherin_repeat"/>
    <property type="match status" value="5"/>
</dbReference>
<comment type="subcellular location">
    <subcellularLocation>
        <location evidence="1">Membrane</location>
    </subcellularLocation>
</comment>
<dbReference type="Proteomes" id="UP001626550">
    <property type="component" value="Unassembled WGS sequence"/>
</dbReference>
<organism evidence="10 11">
    <name type="scientific">Cichlidogyrus casuarinus</name>
    <dbReference type="NCBI Taxonomy" id="1844966"/>
    <lineage>
        <taxon>Eukaryota</taxon>
        <taxon>Metazoa</taxon>
        <taxon>Spiralia</taxon>
        <taxon>Lophotrochozoa</taxon>
        <taxon>Platyhelminthes</taxon>
        <taxon>Monogenea</taxon>
        <taxon>Monopisthocotylea</taxon>
        <taxon>Dactylogyridea</taxon>
        <taxon>Ancyrocephalidae</taxon>
        <taxon>Cichlidogyrus</taxon>
    </lineage>
</organism>
<keyword evidence="6 8" id="KW-0472">Membrane</keyword>
<evidence type="ECO:0000256" key="1">
    <source>
        <dbReference type="ARBA" id="ARBA00004370"/>
    </source>
</evidence>
<protein>
    <recommendedName>
        <fullName evidence="9">Cadherin domain-containing protein</fullName>
    </recommendedName>
</protein>
<feature type="domain" description="Cadherin" evidence="9">
    <location>
        <begin position="188"/>
        <end position="289"/>
    </location>
</feature>
<evidence type="ECO:0000313" key="10">
    <source>
        <dbReference type="EMBL" id="KAL3319852.1"/>
    </source>
</evidence>
<dbReference type="PROSITE" id="PS50268">
    <property type="entry name" value="CADHERIN_2"/>
    <property type="match status" value="5"/>
</dbReference>
<evidence type="ECO:0000256" key="6">
    <source>
        <dbReference type="ARBA" id="ARBA00023136"/>
    </source>
</evidence>
<evidence type="ECO:0000256" key="7">
    <source>
        <dbReference type="PROSITE-ProRule" id="PRU00043"/>
    </source>
</evidence>
<dbReference type="EMBL" id="JBJKFK010000096">
    <property type="protein sequence ID" value="KAL3319852.1"/>
    <property type="molecule type" value="Genomic_DNA"/>
</dbReference>
<dbReference type="InterPro" id="IPR020894">
    <property type="entry name" value="Cadherin_CS"/>
</dbReference>
<sequence>MGRLTKQNANVKELFEVRPDGEIVLLKMLDYEQQKQLQIPVEVSDGELKDSASVEVTVLDVNDEYPSFKLNPKDLQVPEHDDPGKVIGQIIDRDSEIVNGQVKCWEPADKAGTQVIEFSPDPRLKPQQSKFDLKTRQSFDREKPANDRFFVYLICSDGNNALNLVQLTSTVTLTLSILDINDHGPKFVQDQYDMKIFEGNAIGQKLRQIDVTDEDSGPNGQLTYTLNEQKEFRADSVTGTIIANRVFDRESQEFYQLTLTVSDHGIPPRTASAQINVRILDKNDNKPVFLPCENNLPDNMVQKVRVITPFNVEERSTNSFEIQENLRPHTFVGQVVATDADIGENADLRYELINDISSRHFLLNSNGSLFTTVSLDREQIAEFKLSVVAKDVSYNPLSSTGTVCITVTDENDHSPKIIKPSQVYPLGAEHQLSQLPWNGHESVSQNDALPRKVIQVSWREEPNSVVIKVAANDSDVGDNAKILFKMQRIAGQMYIHDTDFLGIEPDTGYVRITRAMRIEELGEHKFNVTAIDQGKPPRSSSVLMMIELTDTEPIGDIDTETSTFIKRESDDQKWWENQTNLVFVIILGGVTVALTIVLILAIICFVKPYWCMQRVSSNCHDSPLPMDRYHTVTGYTFVPGMAMDSTQTETIFQADPQSNVPGTYATFHSNQGTTERSSFIPTGAMLQNHAEQTVSPLNDANYKFCLFTASETDKRKQPLENESTSFLLIPASIDSMTVDSGISNLDSNSQSMSALPHLIPWEVTTG</sequence>
<dbReference type="GO" id="GO:0005509">
    <property type="term" value="F:calcium ion binding"/>
    <property type="evidence" value="ECO:0007669"/>
    <property type="project" value="UniProtKB-UniRule"/>
</dbReference>
<evidence type="ECO:0000256" key="3">
    <source>
        <dbReference type="ARBA" id="ARBA00022737"/>
    </source>
</evidence>
<dbReference type="InterPro" id="IPR039808">
    <property type="entry name" value="Cadherin"/>
</dbReference>
<feature type="domain" description="Cadherin" evidence="9">
    <location>
        <begin position="448"/>
        <end position="564"/>
    </location>
</feature>
<dbReference type="InterPro" id="IPR015919">
    <property type="entry name" value="Cadherin-like_sf"/>
</dbReference>
<keyword evidence="11" id="KW-1185">Reference proteome</keyword>
<dbReference type="PANTHER" id="PTHR24027:SF423">
    <property type="entry name" value="PROTOCADHERIN-16"/>
    <property type="match status" value="1"/>
</dbReference>
<feature type="domain" description="Cadherin" evidence="9">
    <location>
        <begin position="3"/>
        <end position="68"/>
    </location>
</feature>
<keyword evidence="3" id="KW-0677">Repeat</keyword>
<dbReference type="AlphaFoldDB" id="A0ABD2QL37"/>
<feature type="domain" description="Cadherin" evidence="9">
    <location>
        <begin position="69"/>
        <end position="187"/>
    </location>
</feature>
<dbReference type="SMART" id="SM00112">
    <property type="entry name" value="CA"/>
    <property type="match status" value="5"/>
</dbReference>
<name>A0ABD2QL37_9PLAT</name>
<dbReference type="PROSITE" id="PS00232">
    <property type="entry name" value="CADHERIN_1"/>
    <property type="match status" value="2"/>
</dbReference>
<dbReference type="FunFam" id="2.60.40.60:FF:000020">
    <property type="entry name" value="Dachsous cadherin-related 1b"/>
    <property type="match status" value="2"/>
</dbReference>
<evidence type="ECO:0000256" key="8">
    <source>
        <dbReference type="SAM" id="Phobius"/>
    </source>
</evidence>
<dbReference type="InterPro" id="IPR002126">
    <property type="entry name" value="Cadherin-like_dom"/>
</dbReference>
<dbReference type="Gene3D" id="2.60.40.60">
    <property type="entry name" value="Cadherins"/>
    <property type="match status" value="5"/>
</dbReference>
<dbReference type="GO" id="GO:0016020">
    <property type="term" value="C:membrane"/>
    <property type="evidence" value="ECO:0007669"/>
    <property type="project" value="UniProtKB-SubCell"/>
</dbReference>
<proteinExistence type="predicted"/>
<evidence type="ECO:0000256" key="2">
    <source>
        <dbReference type="ARBA" id="ARBA00022692"/>
    </source>
</evidence>
<dbReference type="Pfam" id="PF00028">
    <property type="entry name" value="Cadherin"/>
    <property type="match status" value="3"/>
</dbReference>
<evidence type="ECO:0000259" key="9">
    <source>
        <dbReference type="PROSITE" id="PS50268"/>
    </source>
</evidence>
<dbReference type="PRINTS" id="PR00205">
    <property type="entry name" value="CADHERIN"/>
</dbReference>
<feature type="transmembrane region" description="Helical" evidence="8">
    <location>
        <begin position="581"/>
        <end position="606"/>
    </location>
</feature>
<keyword evidence="5 8" id="KW-1133">Transmembrane helix</keyword>
<feature type="domain" description="Cadherin" evidence="9">
    <location>
        <begin position="314"/>
        <end position="417"/>
    </location>
</feature>
<gene>
    <name evidence="10" type="ORF">Ciccas_001466</name>
</gene>
<dbReference type="SUPFAM" id="SSF49313">
    <property type="entry name" value="Cadherin-like"/>
    <property type="match status" value="5"/>
</dbReference>
<accession>A0ABD2QL37</accession>